<proteinExistence type="predicted"/>
<dbReference type="GO" id="GO:0016776">
    <property type="term" value="F:phosphotransferase activity, phosphate group as acceptor"/>
    <property type="evidence" value="ECO:0007669"/>
    <property type="project" value="TreeGrafter"/>
</dbReference>
<feature type="transmembrane region" description="Helical" evidence="1">
    <location>
        <begin position="148"/>
        <end position="166"/>
    </location>
</feature>
<accession>A0A382F9T1</accession>
<dbReference type="InterPro" id="IPR040423">
    <property type="entry name" value="PEA_transferase"/>
</dbReference>
<reference evidence="3" key="1">
    <citation type="submission" date="2018-05" db="EMBL/GenBank/DDBJ databases">
        <authorList>
            <person name="Lanie J.A."/>
            <person name="Ng W.-L."/>
            <person name="Kazmierczak K.M."/>
            <person name="Andrzejewski T.M."/>
            <person name="Davidsen T.M."/>
            <person name="Wayne K.J."/>
            <person name="Tettelin H."/>
            <person name="Glass J.I."/>
            <person name="Rusch D."/>
            <person name="Podicherti R."/>
            <person name="Tsui H.-C.T."/>
            <person name="Winkler M.E."/>
        </authorList>
    </citation>
    <scope>NUCLEOTIDE SEQUENCE</scope>
</reference>
<feature type="transmembrane region" description="Helical" evidence="1">
    <location>
        <begin position="108"/>
        <end position="128"/>
    </location>
</feature>
<dbReference type="AlphaFoldDB" id="A0A382F9T1"/>
<sequence>MSQVRLIIFIAAFITLTGNSKLLEKTLLVYPLSENWLFVCSLLIWLFVFLSALLLIFCYRNTIKPILIILLMISSIVSYAVNNFDLVFDHNMIANTFETNTTEFLELVNFKSFLYLLLLGLLPSYFVIKTEITELPLKSQLWQRAKAFVIMILIFILLIFGFSKLVDFPLRQDHPIRIHLINIAKVAIPLKNLILMRNVDDKIALLKS</sequence>
<keyword evidence="1" id="KW-0812">Transmembrane</keyword>
<feature type="transmembrane region" description="Helical" evidence="1">
    <location>
        <begin position="66"/>
        <end position="88"/>
    </location>
</feature>
<evidence type="ECO:0000259" key="2">
    <source>
        <dbReference type="Pfam" id="PF08019"/>
    </source>
</evidence>
<feature type="domain" description="Phosphoethanolamine transferase N-terminal" evidence="2">
    <location>
        <begin position="46"/>
        <end position="178"/>
    </location>
</feature>
<dbReference type="PANTHER" id="PTHR30443:SF0">
    <property type="entry name" value="PHOSPHOETHANOLAMINE TRANSFERASE EPTA"/>
    <property type="match status" value="1"/>
</dbReference>
<protein>
    <recommendedName>
        <fullName evidence="2">Phosphoethanolamine transferase N-terminal domain-containing protein</fullName>
    </recommendedName>
</protein>
<evidence type="ECO:0000256" key="1">
    <source>
        <dbReference type="SAM" id="Phobius"/>
    </source>
</evidence>
<dbReference type="GO" id="GO:0009244">
    <property type="term" value="P:lipopolysaccharide core region biosynthetic process"/>
    <property type="evidence" value="ECO:0007669"/>
    <property type="project" value="TreeGrafter"/>
</dbReference>
<evidence type="ECO:0000313" key="3">
    <source>
        <dbReference type="EMBL" id="SVB58841.1"/>
    </source>
</evidence>
<dbReference type="InterPro" id="IPR012549">
    <property type="entry name" value="EptA-like_N"/>
</dbReference>
<keyword evidence="1" id="KW-0472">Membrane</keyword>
<gene>
    <name evidence="3" type="ORF">METZ01_LOCUS211695</name>
</gene>
<organism evidence="3">
    <name type="scientific">marine metagenome</name>
    <dbReference type="NCBI Taxonomy" id="408172"/>
    <lineage>
        <taxon>unclassified sequences</taxon>
        <taxon>metagenomes</taxon>
        <taxon>ecological metagenomes</taxon>
    </lineage>
</organism>
<name>A0A382F9T1_9ZZZZ</name>
<dbReference type="PANTHER" id="PTHR30443">
    <property type="entry name" value="INNER MEMBRANE PROTEIN"/>
    <property type="match status" value="1"/>
</dbReference>
<dbReference type="Pfam" id="PF08019">
    <property type="entry name" value="EptA_B_N"/>
    <property type="match status" value="1"/>
</dbReference>
<dbReference type="GO" id="GO:0005886">
    <property type="term" value="C:plasma membrane"/>
    <property type="evidence" value="ECO:0007669"/>
    <property type="project" value="UniProtKB-SubCell"/>
</dbReference>
<feature type="non-terminal residue" evidence="3">
    <location>
        <position position="208"/>
    </location>
</feature>
<feature type="transmembrane region" description="Helical" evidence="1">
    <location>
        <begin position="36"/>
        <end position="59"/>
    </location>
</feature>
<keyword evidence="1" id="KW-1133">Transmembrane helix</keyword>
<dbReference type="EMBL" id="UINC01048381">
    <property type="protein sequence ID" value="SVB58841.1"/>
    <property type="molecule type" value="Genomic_DNA"/>
</dbReference>